<dbReference type="GO" id="GO:0050660">
    <property type="term" value="F:flavin adenine dinucleotide binding"/>
    <property type="evidence" value="ECO:0007669"/>
    <property type="project" value="InterPro"/>
</dbReference>
<keyword evidence="2" id="KW-0285">Flavoprotein</keyword>
<gene>
    <name evidence="7" type="ORF">BKP64_17040</name>
</gene>
<dbReference type="GO" id="GO:0016614">
    <property type="term" value="F:oxidoreductase activity, acting on CH-OH group of donors"/>
    <property type="evidence" value="ECO:0007669"/>
    <property type="project" value="InterPro"/>
</dbReference>
<feature type="domain" description="Glucose-methanol-choline oxidoreductase N-terminal" evidence="5">
    <location>
        <begin position="78"/>
        <end position="297"/>
    </location>
</feature>
<evidence type="ECO:0000256" key="4">
    <source>
        <dbReference type="ARBA" id="ARBA00023002"/>
    </source>
</evidence>
<name>A0A1D9GQP7_9GAMM</name>
<dbReference type="AlphaFoldDB" id="A0A1D9GQP7"/>
<dbReference type="PANTHER" id="PTHR46056:SF12">
    <property type="entry name" value="LONG-CHAIN-ALCOHOL OXIDASE"/>
    <property type="match status" value="1"/>
</dbReference>
<dbReference type="InterPro" id="IPR000172">
    <property type="entry name" value="GMC_OxRdtase_N"/>
</dbReference>
<dbReference type="PANTHER" id="PTHR46056">
    <property type="entry name" value="LONG-CHAIN-ALCOHOL OXIDASE"/>
    <property type="match status" value="1"/>
</dbReference>
<dbReference type="OrthoDB" id="9787779at2"/>
<evidence type="ECO:0000313" key="8">
    <source>
        <dbReference type="Proteomes" id="UP000177445"/>
    </source>
</evidence>
<evidence type="ECO:0000256" key="3">
    <source>
        <dbReference type="ARBA" id="ARBA00022827"/>
    </source>
</evidence>
<keyword evidence="8" id="KW-1185">Reference proteome</keyword>
<organism evidence="7 8">
    <name type="scientific">Marinobacter salinus</name>
    <dbReference type="NCBI Taxonomy" id="1874317"/>
    <lineage>
        <taxon>Bacteria</taxon>
        <taxon>Pseudomonadati</taxon>
        <taxon>Pseudomonadota</taxon>
        <taxon>Gammaproteobacteria</taxon>
        <taxon>Pseudomonadales</taxon>
        <taxon>Marinobacteraceae</taxon>
        <taxon>Marinobacter</taxon>
    </lineage>
</organism>
<evidence type="ECO:0000259" key="6">
    <source>
        <dbReference type="Pfam" id="PF05199"/>
    </source>
</evidence>
<evidence type="ECO:0000256" key="1">
    <source>
        <dbReference type="ARBA" id="ARBA00010790"/>
    </source>
</evidence>
<dbReference type="Proteomes" id="UP000177445">
    <property type="component" value="Chromosome"/>
</dbReference>
<evidence type="ECO:0000259" key="5">
    <source>
        <dbReference type="Pfam" id="PF00732"/>
    </source>
</evidence>
<sequence length="530" mass="57677">MSLTDRIAQGLASGWKVTDGATLTENQTHEADVVVVGTGAGGGTTAEILAKSGLSVILVEEGRLYYQKDFKMDELTSYANLYQEGMSRVTKDGAIAILQGRCVGGSTTVNWTSSFRTPDETLTYWSEKFGLDNLTPDAMAPWFEGREERHSMAPWQVAPNVNNDVLRQGCEKLGYKWQIIPRNVKGCWNLGYCGVGCPTNAKQGALMTTIPGALDNQARLFHGLRAERLVMNQDRIEHLQASAMNSDGVEPSGVTVTLKARHFVVAASAIGSPGLLLRSEIPDPFRRIGKRSFIHPVNATVAQMPEKVDPFYGAPQSIYSDEFNFKNGVNGPVGFKLEVPPLHPAMSSGVIPGHGRAQIDAMTGLPWTQSVLALIRDGFHPESPGGTVSIRDDGSPMLDYPVTDYLWKGLREAFYTMAEIQFAAGAKKVRLVHLDSDWYDNWADAKTAIANIAMEPHRVRLFTAHQMGGCGMGSDPENSVVNGFGEHHHVSNLSVHDASIFPTSIGANPQLSVYALAARNSSRLAHRLGR</sequence>
<protein>
    <submittedName>
        <fullName evidence="7">GMC family oxidoreductase</fullName>
    </submittedName>
</protein>
<dbReference type="SUPFAM" id="SSF51905">
    <property type="entry name" value="FAD/NAD(P)-binding domain"/>
    <property type="match status" value="1"/>
</dbReference>
<dbReference type="STRING" id="1874317.BKP64_17040"/>
<dbReference type="InterPro" id="IPR007867">
    <property type="entry name" value="GMC_OxRtase_C"/>
</dbReference>
<dbReference type="EMBL" id="CP017715">
    <property type="protein sequence ID" value="AOY89740.1"/>
    <property type="molecule type" value="Genomic_DNA"/>
</dbReference>
<keyword evidence="4" id="KW-0560">Oxidoreductase</keyword>
<reference evidence="7 8" key="1">
    <citation type="submission" date="2016-10" db="EMBL/GenBank/DDBJ databases">
        <title>Marinobacter salinus sp. nov., a moderately halophilic bacterium isolated from a tidal flat environment.</title>
        <authorList>
            <person name="Park S.-J."/>
        </authorList>
    </citation>
    <scope>NUCLEOTIDE SEQUENCE [LARGE SCALE GENOMIC DNA]</scope>
    <source>
        <strain evidence="7 8">Hb8</strain>
    </source>
</reference>
<evidence type="ECO:0000256" key="2">
    <source>
        <dbReference type="ARBA" id="ARBA00022630"/>
    </source>
</evidence>
<dbReference type="Gene3D" id="3.50.50.60">
    <property type="entry name" value="FAD/NAD(P)-binding domain"/>
    <property type="match status" value="2"/>
</dbReference>
<keyword evidence="3" id="KW-0274">FAD</keyword>
<proteinExistence type="inferred from homology"/>
<dbReference type="Pfam" id="PF05199">
    <property type="entry name" value="GMC_oxred_C"/>
    <property type="match status" value="1"/>
</dbReference>
<dbReference type="InterPro" id="IPR036188">
    <property type="entry name" value="FAD/NAD-bd_sf"/>
</dbReference>
<dbReference type="RefSeq" id="WP_070972794.1">
    <property type="nucleotide sequence ID" value="NZ_CP017715.1"/>
</dbReference>
<dbReference type="KEGG" id="msq:BKP64_17040"/>
<accession>A0A1D9GQP7</accession>
<comment type="similarity">
    <text evidence="1">Belongs to the GMC oxidoreductase family.</text>
</comment>
<evidence type="ECO:0000313" key="7">
    <source>
        <dbReference type="EMBL" id="AOY89740.1"/>
    </source>
</evidence>
<feature type="domain" description="Glucose-methanol-choline oxidoreductase C-terminal" evidence="6">
    <location>
        <begin position="382"/>
        <end position="517"/>
    </location>
</feature>
<dbReference type="Pfam" id="PF00732">
    <property type="entry name" value="GMC_oxred_N"/>
    <property type="match status" value="1"/>
</dbReference>